<dbReference type="InterPro" id="IPR000701">
    <property type="entry name" value="SuccDH_FuR_B_TM-su"/>
</dbReference>
<comment type="similarity">
    <text evidence="3">Belongs to the cytochrome b560 family.</text>
</comment>
<feature type="transmembrane region" description="Helical" evidence="13">
    <location>
        <begin position="55"/>
        <end position="81"/>
    </location>
</feature>
<reference evidence="15" key="1">
    <citation type="submission" date="2009-11" db="EMBL/GenBank/DDBJ databases">
        <title>Genome sequencing of Bartonella species and comparative genomics.</title>
        <authorList>
            <person name="Engel P."/>
            <person name="Salzburger W."/>
            <person name="Marius L."/>
            <person name="Chao-Chin C."/>
            <person name="Soichi M."/>
            <person name="Christa L."/>
            <person name="Alexandra C."/>
            <person name="Aurelie L."/>
            <person name="Claudine M."/>
            <person name="Stephan S.C."/>
            <person name="Christoph D."/>
        </authorList>
    </citation>
    <scope>NUCLEOTIDE SEQUENCE [LARGE SCALE GENOMIC DNA]</scope>
    <source>
        <strain evidence="15">CIP 104772 / 73</strain>
    </source>
</reference>
<evidence type="ECO:0000256" key="8">
    <source>
        <dbReference type="ARBA" id="ARBA00022989"/>
    </source>
</evidence>
<comment type="subunit">
    <text evidence="11">Part of an enzyme complex containing four subunits: a flavoprotein, an iron-sulfur protein, plus two membrane-anchoring proteins, SdhC and SdhD. The complex can form homotrimers.</text>
</comment>
<dbReference type="GO" id="GO:0046872">
    <property type="term" value="F:metal ion binding"/>
    <property type="evidence" value="ECO:0007669"/>
    <property type="project" value="UniProtKB-KW"/>
</dbReference>
<evidence type="ECO:0000256" key="11">
    <source>
        <dbReference type="ARBA" id="ARBA00025912"/>
    </source>
</evidence>
<keyword evidence="9 12" id="KW-0408">Iron</keyword>
<evidence type="ECO:0000256" key="1">
    <source>
        <dbReference type="ARBA" id="ARBA00004050"/>
    </source>
</evidence>
<dbReference type="PIRSF" id="PIRSF000178">
    <property type="entry name" value="SDH_cyt_b560"/>
    <property type="match status" value="1"/>
</dbReference>
<reference evidence="14 15" key="2">
    <citation type="journal article" date="2011" name="PLoS Genet.">
        <title>Parallel evolution of a type IV secretion system in radiating lineages of the host-restricted bacterial pathogen Bartonella.</title>
        <authorList>
            <person name="Engel P."/>
            <person name="Salzburger W."/>
            <person name="Liesch M."/>
            <person name="Chang C.C."/>
            <person name="Maruyama S."/>
            <person name="Lanz C."/>
            <person name="Calteau A."/>
            <person name="Lajus A."/>
            <person name="Medigue C."/>
            <person name="Schuster S.C."/>
            <person name="Dehio C."/>
        </authorList>
    </citation>
    <scope>NUCLEOTIDE SEQUENCE [LARGE SCALE GENOMIC DNA]</scope>
    <source>
        <strain evidence="15">CIP 104772 / 73</strain>
    </source>
</reference>
<dbReference type="Pfam" id="PF01127">
    <property type="entry name" value="Sdh_cyt"/>
    <property type="match status" value="1"/>
</dbReference>
<dbReference type="GO" id="GO:0016491">
    <property type="term" value="F:oxidoreductase activity"/>
    <property type="evidence" value="ECO:0007669"/>
    <property type="project" value="UniProtKB-KW"/>
</dbReference>
<keyword evidence="15" id="KW-1185">Reference proteome</keyword>
<dbReference type="NCBIfam" id="TIGR02970">
    <property type="entry name" value="succ_dehyd_cytB"/>
    <property type="match status" value="1"/>
</dbReference>
<evidence type="ECO:0000313" key="14">
    <source>
        <dbReference type="EMBL" id="CBI76972.1"/>
    </source>
</evidence>
<name>E6YJD4_BARC7</name>
<evidence type="ECO:0000256" key="6">
    <source>
        <dbReference type="ARBA" id="ARBA00022692"/>
    </source>
</evidence>
<feature type="transmembrane region" description="Helical" evidence="13">
    <location>
        <begin position="87"/>
        <end position="109"/>
    </location>
</feature>
<dbReference type="PANTHER" id="PTHR10978">
    <property type="entry name" value="SUCCINATE DEHYDROGENASE CYTOCHROME B560 SUBUNIT"/>
    <property type="match status" value="1"/>
</dbReference>
<keyword evidence="7 12" id="KW-0479">Metal-binding</keyword>
<dbReference type="GO" id="GO:0006099">
    <property type="term" value="P:tricarboxylic acid cycle"/>
    <property type="evidence" value="ECO:0007669"/>
    <property type="project" value="InterPro"/>
</dbReference>
<sequence length="152" mass="17024">MRGFSRDGKVAVKARSGCFMIETTTTKDRPRSPHLSIYRWSITMAISIAHRITGVMLYFGMLFLALWLVSIACGANAFRMINQIYESLPGLCLLFFYTLAGVHHMVGCIRHIVWNMNPCCLAKEKATSTAWATVFISLIVTIAIWIIGYGVV</sequence>
<gene>
    <name evidence="14" type="primary">sdhC</name>
    <name evidence="14" type="ordered locus">BARCL_1300</name>
</gene>
<evidence type="ECO:0000256" key="2">
    <source>
        <dbReference type="ARBA" id="ARBA00004370"/>
    </source>
</evidence>
<comment type="subcellular location">
    <subcellularLocation>
        <location evidence="2">Membrane</location>
    </subcellularLocation>
</comment>
<proteinExistence type="inferred from homology"/>
<dbReference type="GO" id="GO:0016020">
    <property type="term" value="C:membrane"/>
    <property type="evidence" value="ECO:0007669"/>
    <property type="project" value="UniProtKB-SubCell"/>
</dbReference>
<dbReference type="Gene3D" id="1.20.1300.10">
    <property type="entry name" value="Fumarate reductase/succinate dehydrogenase, transmembrane subunit"/>
    <property type="match status" value="1"/>
</dbReference>
<dbReference type="AlphaFoldDB" id="E6YJD4"/>
<dbReference type="InterPro" id="IPR014314">
    <property type="entry name" value="Succ_DH_cytb556"/>
</dbReference>
<keyword evidence="5 12" id="KW-0349">Heme</keyword>
<dbReference type="PANTHER" id="PTHR10978:SF5">
    <property type="entry name" value="SUCCINATE DEHYDROGENASE CYTOCHROME B560 SUBUNIT, MITOCHONDRIAL"/>
    <property type="match status" value="1"/>
</dbReference>
<dbReference type="InterPro" id="IPR034804">
    <property type="entry name" value="SQR/QFR_C/D"/>
</dbReference>
<evidence type="ECO:0000256" key="13">
    <source>
        <dbReference type="SAM" id="Phobius"/>
    </source>
</evidence>
<keyword evidence="8 13" id="KW-1133">Transmembrane helix</keyword>
<accession>E6YJD4</accession>
<dbReference type="GO" id="GO:0009055">
    <property type="term" value="F:electron transfer activity"/>
    <property type="evidence" value="ECO:0007669"/>
    <property type="project" value="InterPro"/>
</dbReference>
<feature type="binding site" description="axial binding residue" evidence="12">
    <location>
        <position position="104"/>
    </location>
    <ligand>
        <name>heme</name>
        <dbReference type="ChEBI" id="CHEBI:30413"/>
        <note>ligand shared with second transmembrane subunit</note>
    </ligand>
    <ligandPart>
        <name>Fe</name>
        <dbReference type="ChEBI" id="CHEBI:18248"/>
    </ligandPart>
</feature>
<evidence type="ECO:0000313" key="15">
    <source>
        <dbReference type="Proteomes" id="UP000009101"/>
    </source>
</evidence>
<dbReference type="KEGG" id="bcd:BARCL_1300"/>
<feature type="transmembrane region" description="Helical" evidence="13">
    <location>
        <begin position="130"/>
        <end position="151"/>
    </location>
</feature>
<keyword evidence="10 13" id="KW-0472">Membrane</keyword>
<dbReference type="Proteomes" id="UP000009101">
    <property type="component" value="Chromosome"/>
</dbReference>
<evidence type="ECO:0000256" key="5">
    <source>
        <dbReference type="ARBA" id="ARBA00022617"/>
    </source>
</evidence>
<evidence type="ECO:0000256" key="9">
    <source>
        <dbReference type="ARBA" id="ARBA00023004"/>
    </source>
</evidence>
<evidence type="ECO:0000256" key="10">
    <source>
        <dbReference type="ARBA" id="ARBA00023136"/>
    </source>
</evidence>
<keyword evidence="14" id="KW-0560">Oxidoreductase</keyword>
<dbReference type="EMBL" id="FN645454">
    <property type="protein sequence ID" value="CBI76972.1"/>
    <property type="molecule type" value="Genomic_DNA"/>
</dbReference>
<dbReference type="eggNOG" id="COG2009">
    <property type="taxonomic scope" value="Bacteria"/>
</dbReference>
<keyword evidence="6 13" id="KW-0812">Transmembrane</keyword>
<dbReference type="STRING" id="696125.BARCL_1300"/>
<dbReference type="SUPFAM" id="SSF81343">
    <property type="entry name" value="Fumarate reductase respiratory complex transmembrane subunits"/>
    <property type="match status" value="1"/>
</dbReference>
<evidence type="ECO:0000256" key="7">
    <source>
        <dbReference type="ARBA" id="ARBA00022723"/>
    </source>
</evidence>
<dbReference type="CDD" id="cd03499">
    <property type="entry name" value="SQR_TypeC_SdhC"/>
    <property type="match status" value="1"/>
</dbReference>
<evidence type="ECO:0000256" key="12">
    <source>
        <dbReference type="PIRSR" id="PIRSR000178-1"/>
    </source>
</evidence>
<organism evidence="14 15">
    <name type="scientific">Bartonella clarridgeiae (strain CCUG 45776 / CIP 104772 / 73)</name>
    <dbReference type="NCBI Taxonomy" id="696125"/>
    <lineage>
        <taxon>Bacteria</taxon>
        <taxon>Pseudomonadati</taxon>
        <taxon>Pseudomonadota</taxon>
        <taxon>Alphaproteobacteria</taxon>
        <taxon>Hyphomicrobiales</taxon>
        <taxon>Bartonellaceae</taxon>
        <taxon>Bartonella</taxon>
    </lineage>
</organism>
<protein>
    <recommendedName>
        <fullName evidence="4">Succinate dehydrogenase cytochrome b556 subunit</fullName>
    </recommendedName>
</protein>
<evidence type="ECO:0000256" key="4">
    <source>
        <dbReference type="ARBA" id="ARBA00020076"/>
    </source>
</evidence>
<comment type="function">
    <text evidence="1">Membrane-anchoring subunit of succinate dehydrogenase (SDH).</text>
</comment>
<dbReference type="HOGENOM" id="CLU_094691_3_1_5"/>
<evidence type="ECO:0000256" key="3">
    <source>
        <dbReference type="ARBA" id="ARBA00007244"/>
    </source>
</evidence>
<comment type="cofactor">
    <cofactor evidence="12">
        <name>heme</name>
        <dbReference type="ChEBI" id="CHEBI:30413"/>
    </cofactor>
    <text evidence="12">The heme is bound between the two transmembrane subunits.</text>
</comment>